<evidence type="ECO:0000256" key="3">
    <source>
        <dbReference type="PROSITE-ProRule" id="PRU00284"/>
    </source>
</evidence>
<dbReference type="CDD" id="cd11386">
    <property type="entry name" value="MCP_signal"/>
    <property type="match status" value="1"/>
</dbReference>
<gene>
    <name evidence="8" type="ORF">ACG02S_11650</name>
</gene>
<dbReference type="EMBL" id="JBIGHY010000003">
    <property type="protein sequence ID" value="MFG6414549.1"/>
    <property type="molecule type" value="Genomic_DNA"/>
</dbReference>
<dbReference type="Pfam" id="PF12729">
    <property type="entry name" value="4HB_MCP_1"/>
    <property type="match status" value="1"/>
</dbReference>
<proteinExistence type="inferred from homology"/>
<feature type="compositionally biased region" description="Polar residues" evidence="4">
    <location>
        <begin position="557"/>
        <end position="568"/>
    </location>
</feature>
<feature type="region of interest" description="Disordered" evidence="4">
    <location>
        <begin position="290"/>
        <end position="311"/>
    </location>
</feature>
<protein>
    <submittedName>
        <fullName evidence="8">Methyl-accepting chemotaxis protein</fullName>
    </submittedName>
</protein>
<dbReference type="InterPro" id="IPR004090">
    <property type="entry name" value="Chemotax_Me-accpt_rcpt"/>
</dbReference>
<evidence type="ECO:0000259" key="6">
    <source>
        <dbReference type="PROSITE" id="PS50111"/>
    </source>
</evidence>
<evidence type="ECO:0000256" key="5">
    <source>
        <dbReference type="SAM" id="Phobius"/>
    </source>
</evidence>
<dbReference type="Gene3D" id="1.10.287.950">
    <property type="entry name" value="Methyl-accepting chemotaxis protein"/>
    <property type="match status" value="1"/>
</dbReference>
<dbReference type="Pfam" id="PF00015">
    <property type="entry name" value="MCPsignal"/>
    <property type="match status" value="1"/>
</dbReference>
<keyword evidence="9" id="KW-1185">Reference proteome</keyword>
<dbReference type="SMART" id="SM00283">
    <property type="entry name" value="MA"/>
    <property type="match status" value="1"/>
</dbReference>
<evidence type="ECO:0000256" key="2">
    <source>
        <dbReference type="ARBA" id="ARBA00029447"/>
    </source>
</evidence>
<evidence type="ECO:0000259" key="7">
    <source>
        <dbReference type="PROSITE" id="PS50885"/>
    </source>
</evidence>
<dbReference type="Proteomes" id="UP001606300">
    <property type="component" value="Unassembled WGS sequence"/>
</dbReference>
<dbReference type="PROSITE" id="PS50885">
    <property type="entry name" value="HAMP"/>
    <property type="match status" value="1"/>
</dbReference>
<feature type="domain" description="Methyl-accepting transducer" evidence="6">
    <location>
        <begin position="275"/>
        <end position="504"/>
    </location>
</feature>
<dbReference type="PRINTS" id="PR00260">
    <property type="entry name" value="CHEMTRNSDUCR"/>
</dbReference>
<dbReference type="RefSeq" id="WP_394470620.1">
    <property type="nucleotide sequence ID" value="NZ_JBIGHY010000003.1"/>
</dbReference>
<dbReference type="PANTHER" id="PTHR43531">
    <property type="entry name" value="PROTEIN ICFG"/>
    <property type="match status" value="1"/>
</dbReference>
<accession>A0ABW7ENU0</accession>
<comment type="caution">
    <text evidence="8">The sequence shown here is derived from an EMBL/GenBank/DDBJ whole genome shotgun (WGS) entry which is preliminary data.</text>
</comment>
<feature type="transmembrane region" description="Helical" evidence="5">
    <location>
        <begin position="12"/>
        <end position="32"/>
    </location>
</feature>
<dbReference type="SUPFAM" id="SSF58104">
    <property type="entry name" value="Methyl-accepting chemotaxis protein (MCP) signaling domain"/>
    <property type="match status" value="1"/>
</dbReference>
<keyword evidence="5" id="KW-1133">Transmembrane helix</keyword>
<keyword evidence="5" id="KW-0472">Membrane</keyword>
<keyword evidence="3" id="KW-0807">Transducer</keyword>
<dbReference type="InterPro" id="IPR024478">
    <property type="entry name" value="HlyB_4HB_MCP"/>
</dbReference>
<feature type="region of interest" description="Disordered" evidence="4">
    <location>
        <begin position="533"/>
        <end position="568"/>
    </location>
</feature>
<organism evidence="8 9">
    <name type="scientific">Pelomonas dachongensis</name>
    <dbReference type="NCBI Taxonomy" id="3299029"/>
    <lineage>
        <taxon>Bacteria</taxon>
        <taxon>Pseudomonadati</taxon>
        <taxon>Pseudomonadota</taxon>
        <taxon>Betaproteobacteria</taxon>
        <taxon>Burkholderiales</taxon>
        <taxon>Sphaerotilaceae</taxon>
        <taxon>Roseateles</taxon>
    </lineage>
</organism>
<evidence type="ECO:0000256" key="4">
    <source>
        <dbReference type="SAM" id="MobiDB-lite"/>
    </source>
</evidence>
<dbReference type="InterPro" id="IPR051310">
    <property type="entry name" value="MCP_chemotaxis"/>
</dbReference>
<name>A0ABW7ENU0_9BURK</name>
<dbReference type="PROSITE" id="PS50111">
    <property type="entry name" value="CHEMOTAXIS_TRANSDUC_2"/>
    <property type="match status" value="1"/>
</dbReference>
<evidence type="ECO:0000313" key="8">
    <source>
        <dbReference type="EMBL" id="MFG6414549.1"/>
    </source>
</evidence>
<dbReference type="InterPro" id="IPR003660">
    <property type="entry name" value="HAMP_dom"/>
</dbReference>
<comment type="similarity">
    <text evidence="2">Belongs to the methyl-accepting chemotaxis (MCP) protein family.</text>
</comment>
<feature type="transmembrane region" description="Helical" evidence="5">
    <location>
        <begin position="193"/>
        <end position="213"/>
    </location>
</feature>
<dbReference type="InterPro" id="IPR004089">
    <property type="entry name" value="MCPsignal_dom"/>
</dbReference>
<dbReference type="PANTHER" id="PTHR43531:SF14">
    <property type="entry name" value="METHYL-ACCEPTING CHEMOTAXIS PROTEIN I-RELATED"/>
    <property type="match status" value="1"/>
</dbReference>
<keyword evidence="1" id="KW-0488">Methylation</keyword>
<reference evidence="8 9" key="1">
    <citation type="submission" date="2024-09" db="EMBL/GenBank/DDBJ databases">
        <title>Novel species of the genus Pelomonas and Roseateles isolated from streams.</title>
        <authorList>
            <person name="Lu H."/>
        </authorList>
    </citation>
    <scope>NUCLEOTIDE SEQUENCE [LARGE SCALE GENOMIC DNA]</scope>
    <source>
        <strain evidence="8 9">DC23W</strain>
    </source>
</reference>
<evidence type="ECO:0000256" key="1">
    <source>
        <dbReference type="ARBA" id="ARBA00022481"/>
    </source>
</evidence>
<feature type="domain" description="HAMP" evidence="7">
    <location>
        <begin position="227"/>
        <end position="270"/>
    </location>
</feature>
<sequence length="568" mass="59689">MEWFRKLRVANKLIGGFLAVAGIGGLIGFSGIQKSAQINDLATQMYDREIAGMLHASEANMQLLLAGRGIRTAILAATQAERQDALQRVGERLAQAREELGQARGFFSTEEGRKLVDDANAALQAYTAGLRTVGSVLETENLADARASTAKMLEARKLAERADELLGQLVTRKRDDARALNETTDRIYTEIRWLLASLTVGGVLAGVVIGWLLTRSLTRSLGGEPADVARAAVAIASGDLTTPINRSRARPGSVVAAMGDMQQALRDVVGSVRQASDSIATGAGQIAAGNADLSQRTEEQASNLEETAASMEELTSTVQNSADSSRQATQLAREASEAARRGGSVVGQVVTTMGEINDSSRRIFDIIGVIDGIAFQTNLLALNAAVEAARAGEQGRGFAVVAGEVRTLAQKSAGAAKEIKHLIQDSVAKVDSGSQLVDAAGQAMEDIVTRVQRVSDLIGEITAATLEQTAGIGQINEAVTQLDSVTQQNAALVEQSAAAADSLNMQTRQLVQAVAVFKLDDATTAKAAVPVAMPTAPARPQRPTSASPARAKPTVHEASTSAQGWMQF</sequence>
<keyword evidence="5" id="KW-0812">Transmembrane</keyword>
<evidence type="ECO:0000313" key="9">
    <source>
        <dbReference type="Proteomes" id="UP001606300"/>
    </source>
</evidence>